<evidence type="ECO:0000313" key="1">
    <source>
        <dbReference type="EMBL" id="RAU17925.1"/>
    </source>
</evidence>
<dbReference type="AlphaFoldDB" id="A0A364NM15"/>
<dbReference type="Pfam" id="PF07209">
    <property type="entry name" value="DUF1415"/>
    <property type="match status" value="1"/>
</dbReference>
<reference evidence="1 2" key="1">
    <citation type="submission" date="2018-06" db="EMBL/GenBank/DDBJ databases">
        <title>Nitrincola tibetense sp. nov., isolated from Lake XuguoCo on Tibetan Plateau.</title>
        <authorList>
            <person name="Xing P."/>
        </authorList>
    </citation>
    <scope>NUCLEOTIDE SEQUENCE [LARGE SCALE GENOMIC DNA]</scope>
    <source>
        <strain evidence="2">xg18</strain>
    </source>
</reference>
<accession>A0A364NM15</accession>
<proteinExistence type="predicted"/>
<protein>
    <submittedName>
        <fullName evidence="1">DUF1415 domain-containing protein</fullName>
    </submittedName>
</protein>
<dbReference type="OrthoDB" id="277390at2"/>
<sequence length="185" mass="21833">MLRQSERQEVLVWQWIDEVVIGLNLCPFAAYPRRKNQIRVHISEVTEESDVLALLVDELIRLDETSVELLETTVLAFPNMWPDFLDYNDFLWQTERLLTECDRDGVYQIASFHPGYQFSGTEVEDVSNLTNRSPYPILHLIREESVEIALEKHPNPDAIPFTNILRMRSMPLEQRKRLFPWLFKS</sequence>
<organism evidence="1 2">
    <name type="scientific">Nitrincola tibetensis</name>
    <dbReference type="NCBI Taxonomy" id="2219697"/>
    <lineage>
        <taxon>Bacteria</taxon>
        <taxon>Pseudomonadati</taxon>
        <taxon>Pseudomonadota</taxon>
        <taxon>Gammaproteobacteria</taxon>
        <taxon>Oceanospirillales</taxon>
        <taxon>Oceanospirillaceae</taxon>
        <taxon>Nitrincola</taxon>
    </lineage>
</organism>
<name>A0A364NM15_9GAMM</name>
<dbReference type="RefSeq" id="WP_112159413.1">
    <property type="nucleotide sequence ID" value="NZ_QKRX01000007.1"/>
</dbReference>
<comment type="caution">
    <text evidence="1">The sequence shown here is derived from an EMBL/GenBank/DDBJ whole genome shotgun (WGS) entry which is preliminary data.</text>
</comment>
<gene>
    <name evidence="1" type="ORF">DN062_11225</name>
</gene>
<dbReference type="Proteomes" id="UP000250744">
    <property type="component" value="Unassembled WGS sequence"/>
</dbReference>
<dbReference type="InterPro" id="IPR009858">
    <property type="entry name" value="DUF1415"/>
</dbReference>
<evidence type="ECO:0000313" key="2">
    <source>
        <dbReference type="Proteomes" id="UP000250744"/>
    </source>
</evidence>
<dbReference type="EMBL" id="QKRX01000007">
    <property type="protein sequence ID" value="RAU17925.1"/>
    <property type="molecule type" value="Genomic_DNA"/>
</dbReference>
<keyword evidence="2" id="KW-1185">Reference proteome</keyword>